<evidence type="ECO:0000313" key="3">
    <source>
        <dbReference type="EnsemblMetazoa" id="G29615.1:cds"/>
    </source>
</evidence>
<dbReference type="EnsemblMetazoa" id="G29615.1">
    <property type="protein sequence ID" value="G29615.1:cds"/>
    <property type="gene ID" value="G29615"/>
</dbReference>
<dbReference type="Proteomes" id="UP000005408">
    <property type="component" value="Unassembled WGS sequence"/>
</dbReference>
<dbReference type="GO" id="GO:0005886">
    <property type="term" value="C:plasma membrane"/>
    <property type="evidence" value="ECO:0007669"/>
    <property type="project" value="TreeGrafter"/>
</dbReference>
<dbReference type="GO" id="GO:0002116">
    <property type="term" value="C:semaphorin receptor complex"/>
    <property type="evidence" value="ECO:0007669"/>
    <property type="project" value="TreeGrafter"/>
</dbReference>
<dbReference type="GO" id="GO:0017154">
    <property type="term" value="F:semaphorin receptor activity"/>
    <property type="evidence" value="ECO:0007669"/>
    <property type="project" value="InterPro"/>
</dbReference>
<dbReference type="InterPro" id="IPR014756">
    <property type="entry name" value="Ig_E-set"/>
</dbReference>
<evidence type="ECO:0000259" key="2">
    <source>
        <dbReference type="SMART" id="SM00429"/>
    </source>
</evidence>
<feature type="region of interest" description="Disordered" evidence="1">
    <location>
        <begin position="371"/>
        <end position="406"/>
    </location>
</feature>
<feature type="domain" description="IPT/TIG" evidence="2">
    <location>
        <begin position="120"/>
        <end position="214"/>
    </location>
</feature>
<dbReference type="InterPro" id="IPR002909">
    <property type="entry name" value="IPT_dom"/>
</dbReference>
<dbReference type="CDD" id="cd00603">
    <property type="entry name" value="IPT_PCSR"/>
    <property type="match status" value="1"/>
</dbReference>
<feature type="compositionally biased region" description="Basic and acidic residues" evidence="1">
    <location>
        <begin position="374"/>
        <end position="406"/>
    </location>
</feature>
<accession>A0A8W8LU55</accession>
<dbReference type="Pfam" id="PF01833">
    <property type="entry name" value="TIG"/>
    <property type="match status" value="2"/>
</dbReference>
<dbReference type="PANTHER" id="PTHR22625:SF70">
    <property type="entry name" value="PLEXIN A, ISOFORM A"/>
    <property type="match status" value="1"/>
</dbReference>
<evidence type="ECO:0000256" key="1">
    <source>
        <dbReference type="SAM" id="MobiDB-lite"/>
    </source>
</evidence>
<dbReference type="InterPro" id="IPR013783">
    <property type="entry name" value="Ig-like_fold"/>
</dbReference>
<dbReference type="InterPro" id="IPR031148">
    <property type="entry name" value="Plexin"/>
</dbReference>
<sequence length="406" mass="44701">MGYECQWCQNTGCVDVDNNQCRQAETCGKPVVTKISPTDGPPEGGTVVTIEGFNFGVQSIETATVAGLPCNNVTFMDRKINCTTSNKSFDSTKKLEESGQVVVTVDGMDSSDDIQFTYKMPKITGIYPTQGILSGGRTIHLIGTDLNIGNMECAVELTNVESSKSQVPVGCTIIRNLSLEGNITCISKGANDTGMYKCFDINTEVDSSLQFEYLPDPIIRSTEPVELESINSGGTSFNVIGKGFFAIDNLTVGIQDSRERDSTCRILTLTKLECKYPRNRESERRRKKRATRSNIVIYLDGFSCIFTSSVLYVDDPLFSAFYNNVTYSFDPSVEDSIELAGGNLATVTREPPPRVNKEEFFIRVKVGNLGQTEKSSKKDKDDCKHHEGDARSKLGYHEDDKIGSRG</sequence>
<organism evidence="3 4">
    <name type="scientific">Magallana gigas</name>
    <name type="common">Pacific oyster</name>
    <name type="synonym">Crassostrea gigas</name>
    <dbReference type="NCBI Taxonomy" id="29159"/>
    <lineage>
        <taxon>Eukaryota</taxon>
        <taxon>Metazoa</taxon>
        <taxon>Spiralia</taxon>
        <taxon>Lophotrochozoa</taxon>
        <taxon>Mollusca</taxon>
        <taxon>Bivalvia</taxon>
        <taxon>Autobranchia</taxon>
        <taxon>Pteriomorphia</taxon>
        <taxon>Ostreida</taxon>
        <taxon>Ostreoidea</taxon>
        <taxon>Ostreidae</taxon>
        <taxon>Magallana</taxon>
    </lineage>
</organism>
<dbReference type="AlphaFoldDB" id="A0A8W8LU55"/>
<proteinExistence type="predicted"/>
<reference evidence="3" key="1">
    <citation type="submission" date="2022-08" db="UniProtKB">
        <authorList>
            <consortium name="EnsemblMetazoa"/>
        </authorList>
    </citation>
    <scope>IDENTIFICATION</scope>
    <source>
        <strain evidence="3">05x7-T-G4-1.051#20</strain>
    </source>
</reference>
<evidence type="ECO:0000313" key="4">
    <source>
        <dbReference type="Proteomes" id="UP000005408"/>
    </source>
</evidence>
<feature type="domain" description="IPT/TIG" evidence="2">
    <location>
        <begin position="29"/>
        <end position="119"/>
    </location>
</feature>
<name>A0A8W8LU55_MAGGI</name>
<dbReference type="Gene3D" id="2.60.40.10">
    <property type="entry name" value="Immunoglobulins"/>
    <property type="match status" value="2"/>
</dbReference>
<keyword evidence="4" id="KW-1185">Reference proteome</keyword>
<dbReference type="SMART" id="SM00429">
    <property type="entry name" value="IPT"/>
    <property type="match status" value="2"/>
</dbReference>
<protein>
    <recommendedName>
        <fullName evidence="2">IPT/TIG domain-containing protein</fullName>
    </recommendedName>
</protein>
<dbReference type="PANTHER" id="PTHR22625">
    <property type="entry name" value="PLEXIN"/>
    <property type="match status" value="1"/>
</dbReference>
<dbReference type="SUPFAM" id="SSF81296">
    <property type="entry name" value="E set domains"/>
    <property type="match status" value="2"/>
</dbReference>
<dbReference type="GO" id="GO:0030334">
    <property type="term" value="P:regulation of cell migration"/>
    <property type="evidence" value="ECO:0007669"/>
    <property type="project" value="TreeGrafter"/>
</dbReference>